<gene>
    <name evidence="1" type="ORF">DNK06_07540</name>
</gene>
<dbReference type="Proteomes" id="UP000292302">
    <property type="component" value="Unassembled WGS sequence"/>
</dbReference>
<dbReference type="AlphaFoldDB" id="A0A4Q9QNQ2"/>
<dbReference type="RefSeq" id="WP_131179416.1">
    <property type="nucleotide sequence ID" value="NZ_QJUI01000005.1"/>
</dbReference>
<dbReference type="InterPro" id="IPR058059">
    <property type="entry name" value="PA3496-like"/>
</dbReference>
<organism evidence="1 2">
    <name type="scientific">Phytopseudomonas daroniae</name>
    <dbReference type="NCBI Taxonomy" id="2487519"/>
    <lineage>
        <taxon>Bacteria</taxon>
        <taxon>Pseudomonadati</taxon>
        <taxon>Pseudomonadota</taxon>
        <taxon>Gammaproteobacteria</taxon>
        <taxon>Pseudomonadales</taxon>
        <taxon>Pseudomonadaceae</taxon>
        <taxon>Phytopseudomonas</taxon>
    </lineage>
</organism>
<accession>A0A4Q9QNQ2</accession>
<comment type="caution">
    <text evidence="1">The sequence shown here is derived from an EMBL/GenBank/DDBJ whole genome shotgun (WGS) entry which is preliminary data.</text>
</comment>
<proteinExistence type="predicted"/>
<reference evidence="1 2" key="1">
    <citation type="submission" date="2018-06" db="EMBL/GenBank/DDBJ databases">
        <title>Three novel Pseudomonas species isolated from symptomatic oak.</title>
        <authorList>
            <person name="Bueno-Gonzalez V."/>
            <person name="Brady C."/>
        </authorList>
    </citation>
    <scope>NUCLEOTIDE SEQUENCE [LARGE SCALE GENOMIC DNA]</scope>
    <source>
        <strain evidence="1 2">P9A</strain>
    </source>
</reference>
<evidence type="ECO:0000313" key="2">
    <source>
        <dbReference type="Proteomes" id="UP000292302"/>
    </source>
</evidence>
<sequence length="65" mass="7771">MARHVDASENSVVKARRKLLDEQRMRYRRAIELYGENRRLQSEIASYYDPFASEVGRESLRPMMH</sequence>
<dbReference type="OrthoDB" id="7019550at2"/>
<protein>
    <submittedName>
        <fullName evidence="1">Transcriptional regulator</fullName>
    </submittedName>
</protein>
<evidence type="ECO:0000313" key="1">
    <source>
        <dbReference type="EMBL" id="TBU81620.1"/>
    </source>
</evidence>
<dbReference type="EMBL" id="QJUI01000005">
    <property type="protein sequence ID" value="TBU81620.1"/>
    <property type="molecule type" value="Genomic_DNA"/>
</dbReference>
<keyword evidence="2" id="KW-1185">Reference proteome</keyword>
<dbReference type="NCBIfam" id="NF046101">
    <property type="entry name" value="PA3496_fam"/>
    <property type="match status" value="1"/>
</dbReference>
<name>A0A4Q9QNQ2_9GAMM</name>